<reference evidence="3 4" key="1">
    <citation type="submission" date="2016-09" db="EMBL/GenBank/DDBJ databases">
        <title>Metabolic pathway, cell adaptation mechanisms and a novel monoxygenase revealed through proteogenomic-transcription analysis of a Sphingomonas haloaromaticamans strain degrading the fungicide ortho-phenylphenol.</title>
        <authorList>
            <person name="Perruchon C."/>
            <person name="Papadopoulou E.S."/>
            <person name="Rousidou C."/>
            <person name="Vasileiadis S."/>
            <person name="Tanou G."/>
            <person name="Amoutzias G."/>
            <person name="Molassiotis A."/>
            <person name="Karpouzas D.G."/>
        </authorList>
    </citation>
    <scope>NUCLEOTIDE SEQUENCE [LARGE SCALE GENOMIC DNA]</scope>
    <source>
        <strain evidence="3 4">P3</strain>
    </source>
</reference>
<protein>
    <submittedName>
        <fullName evidence="3">Glyoxalase-like domain protein</fullName>
    </submittedName>
</protein>
<sequence length="139" mass="15378">MLQQTIIPCLRYADAPTAIDFLCRAFGFDRHAIHADDADPRIVHHAQLRLGANLVMLGSARADEAQARYRWKTPAEAAGVTACIYCVIDDADAHHVRARAEGADIATQPHDNEGYPGRSYSARDPEGNIWDFGTYDPWA</sequence>
<dbReference type="AlphaFoldDB" id="A0A1S1HCF6"/>
<evidence type="ECO:0000313" key="4">
    <source>
        <dbReference type="Proteomes" id="UP000179467"/>
    </source>
</evidence>
<dbReference type="Proteomes" id="UP000179467">
    <property type="component" value="Unassembled WGS sequence"/>
</dbReference>
<comment type="caution">
    <text evidence="3">The sequence shown here is derived from an EMBL/GenBank/DDBJ whole genome shotgun (WGS) entry which is preliminary data.</text>
</comment>
<dbReference type="Gene3D" id="3.30.720.110">
    <property type="match status" value="1"/>
</dbReference>
<dbReference type="Pfam" id="PF00903">
    <property type="entry name" value="Glyoxalase"/>
    <property type="match status" value="1"/>
</dbReference>
<feature type="domain" description="VOC" evidence="2">
    <location>
        <begin position="1"/>
        <end position="135"/>
    </location>
</feature>
<accession>A0A1S1HCF6</accession>
<dbReference type="InterPro" id="IPR004360">
    <property type="entry name" value="Glyas_Fos-R_dOase_dom"/>
</dbReference>
<evidence type="ECO:0000313" key="3">
    <source>
        <dbReference type="EMBL" id="OHT18160.1"/>
    </source>
</evidence>
<dbReference type="InterPro" id="IPR029068">
    <property type="entry name" value="Glyas_Bleomycin-R_OHBP_Dase"/>
</dbReference>
<name>A0A1S1HCF6_9SPHN</name>
<dbReference type="Gene3D" id="3.30.720.120">
    <property type="match status" value="1"/>
</dbReference>
<dbReference type="OrthoDB" id="9806868at2"/>
<dbReference type="SUPFAM" id="SSF54593">
    <property type="entry name" value="Glyoxalase/Bleomycin resistance protein/Dihydroxybiphenyl dioxygenase"/>
    <property type="match status" value="1"/>
</dbReference>
<dbReference type="PROSITE" id="PS51819">
    <property type="entry name" value="VOC"/>
    <property type="match status" value="1"/>
</dbReference>
<evidence type="ECO:0000256" key="1">
    <source>
        <dbReference type="SAM" id="MobiDB-lite"/>
    </source>
</evidence>
<evidence type="ECO:0000259" key="2">
    <source>
        <dbReference type="PROSITE" id="PS51819"/>
    </source>
</evidence>
<dbReference type="InterPro" id="IPR037523">
    <property type="entry name" value="VOC_core"/>
</dbReference>
<dbReference type="RefSeq" id="WP_070935329.1">
    <property type="nucleotide sequence ID" value="NZ_MIPT01000001.1"/>
</dbReference>
<dbReference type="PANTHER" id="PTHR34109:SF1">
    <property type="entry name" value="VOC DOMAIN-CONTAINING PROTEIN"/>
    <property type="match status" value="1"/>
</dbReference>
<feature type="region of interest" description="Disordered" evidence="1">
    <location>
        <begin position="101"/>
        <end position="120"/>
    </location>
</feature>
<dbReference type="EMBL" id="MIPT01000001">
    <property type="protein sequence ID" value="OHT18160.1"/>
    <property type="molecule type" value="Genomic_DNA"/>
</dbReference>
<gene>
    <name evidence="3" type="ORF">BHE75_00129</name>
</gene>
<proteinExistence type="predicted"/>
<organism evidence="3 4">
    <name type="scientific">Edaphosphingomonas haloaromaticamans</name>
    <dbReference type="NCBI Taxonomy" id="653954"/>
    <lineage>
        <taxon>Bacteria</taxon>
        <taxon>Pseudomonadati</taxon>
        <taxon>Pseudomonadota</taxon>
        <taxon>Alphaproteobacteria</taxon>
        <taxon>Sphingomonadales</taxon>
        <taxon>Rhizorhabdaceae</taxon>
        <taxon>Edaphosphingomonas</taxon>
    </lineage>
</organism>
<dbReference type="PANTHER" id="PTHR34109">
    <property type="entry name" value="BNAUNNG04460D PROTEIN-RELATED"/>
    <property type="match status" value="1"/>
</dbReference>
<keyword evidence="4" id="KW-1185">Reference proteome</keyword>